<comment type="caution">
    <text evidence="1">The sequence shown here is derived from an EMBL/GenBank/DDBJ whole genome shotgun (WGS) entry which is preliminary data.</text>
</comment>
<proteinExistence type="predicted"/>
<dbReference type="SUPFAM" id="SSF52266">
    <property type="entry name" value="SGNH hydrolase"/>
    <property type="match status" value="1"/>
</dbReference>
<dbReference type="Proteomes" id="UP001399917">
    <property type="component" value="Unassembled WGS sequence"/>
</dbReference>
<protein>
    <recommendedName>
        <fullName evidence="3">SGNH hydrolase-type esterase domain-containing protein</fullName>
    </recommendedName>
</protein>
<evidence type="ECO:0008006" key="3">
    <source>
        <dbReference type="Google" id="ProtNLM"/>
    </source>
</evidence>
<dbReference type="RefSeq" id="WP_344841744.1">
    <property type="nucleotide sequence ID" value="NZ_BAABDF010000001.1"/>
</dbReference>
<evidence type="ECO:0000313" key="1">
    <source>
        <dbReference type="EMBL" id="GAA3852795.1"/>
    </source>
</evidence>
<evidence type="ECO:0000313" key="2">
    <source>
        <dbReference type="Proteomes" id="UP001399917"/>
    </source>
</evidence>
<name>A0ABP7JRW3_9RHOB</name>
<dbReference type="Gene3D" id="3.40.50.1110">
    <property type="entry name" value="SGNH hydrolase"/>
    <property type="match status" value="1"/>
</dbReference>
<sequence>MMRIGLSLGAQPSVIVDAQPPQVGPVLEAPANLLSPEQTALSDLSSVNLRSNWTVSNGTLSQVLGNGSANDLRIDLAAPVIAGHPHVFTHRVVTPGTTGGVKVQFGGSGSAVGRLHFADETLPQLEYFAGSSVSGAYTRIGFNPNDDNFDAVLAEPALFDLSTVDPNTVACDVVLCLGDSNLSNAVSDYASQANVETAFDPRIWYVPCLRASSTFGPTGSARHVPQPCIEPVQTAAAAQRVSPVHACAGELVGWSAARNRPLLILSLADPGSGLNNTEDWRKGSSQATTGGRMYQEMLDMLAAVAALGPAHEIVGAVVSLGANDTTGADYTQVWEPIALQFVADLRADVSPDLPIAWLTVGEHFNPQDDRGTRMLASIERLDQDSGSPVAVAGLKTCRPPTGNELIPGDSADPHFNAHGMQVNGRVLGQALSALL</sequence>
<dbReference type="EMBL" id="BAABDF010000001">
    <property type="protein sequence ID" value="GAA3852795.1"/>
    <property type="molecule type" value="Genomic_DNA"/>
</dbReference>
<accession>A0ABP7JRW3</accession>
<gene>
    <name evidence="1" type="ORF">GCM10022404_00210</name>
</gene>
<dbReference type="InterPro" id="IPR036514">
    <property type="entry name" value="SGNH_hydro_sf"/>
</dbReference>
<reference evidence="2" key="1">
    <citation type="journal article" date="2019" name="Int. J. Syst. Evol. Microbiol.">
        <title>The Global Catalogue of Microorganisms (GCM) 10K type strain sequencing project: providing services to taxonomists for standard genome sequencing and annotation.</title>
        <authorList>
            <consortium name="The Broad Institute Genomics Platform"/>
            <consortium name="The Broad Institute Genome Sequencing Center for Infectious Disease"/>
            <person name="Wu L."/>
            <person name="Ma J."/>
        </authorList>
    </citation>
    <scope>NUCLEOTIDE SEQUENCE [LARGE SCALE GENOMIC DNA]</scope>
    <source>
        <strain evidence="2">JCM 17190</strain>
    </source>
</reference>
<keyword evidence="2" id="KW-1185">Reference proteome</keyword>
<organism evidence="1 2">
    <name type="scientific">Celeribacter arenosi</name>
    <dbReference type="NCBI Taxonomy" id="792649"/>
    <lineage>
        <taxon>Bacteria</taxon>
        <taxon>Pseudomonadati</taxon>
        <taxon>Pseudomonadota</taxon>
        <taxon>Alphaproteobacteria</taxon>
        <taxon>Rhodobacterales</taxon>
        <taxon>Roseobacteraceae</taxon>
        <taxon>Celeribacter</taxon>
    </lineage>
</organism>